<dbReference type="OrthoDB" id="420380at2759"/>
<feature type="domain" description="C3H1-type" evidence="19">
    <location>
        <begin position="145"/>
        <end position="168"/>
    </location>
</feature>
<evidence type="ECO:0000256" key="6">
    <source>
        <dbReference type="ARBA" id="ARBA00022723"/>
    </source>
</evidence>
<dbReference type="Gene3D" id="2.60.120.620">
    <property type="entry name" value="q2cbj1_9rhob like domain"/>
    <property type="match status" value="1"/>
</dbReference>
<evidence type="ECO:0000256" key="3">
    <source>
        <dbReference type="ARBA" id="ARBA00006511"/>
    </source>
</evidence>
<dbReference type="EC" id="1.14.11.2" evidence="4"/>
<feature type="zinc finger region" description="C3H1-type" evidence="17">
    <location>
        <begin position="145"/>
        <end position="168"/>
    </location>
</feature>
<evidence type="ECO:0000256" key="10">
    <source>
        <dbReference type="ARBA" id="ARBA00022968"/>
    </source>
</evidence>
<organism evidence="21 22">
    <name type="scientific">Miscanthus lutarioriparius</name>
    <dbReference type="NCBI Taxonomy" id="422564"/>
    <lineage>
        <taxon>Eukaryota</taxon>
        <taxon>Viridiplantae</taxon>
        <taxon>Streptophyta</taxon>
        <taxon>Embryophyta</taxon>
        <taxon>Tracheophyta</taxon>
        <taxon>Spermatophyta</taxon>
        <taxon>Magnoliopsida</taxon>
        <taxon>Liliopsida</taxon>
        <taxon>Poales</taxon>
        <taxon>Poaceae</taxon>
        <taxon>PACMAD clade</taxon>
        <taxon>Panicoideae</taxon>
        <taxon>Andropogonodae</taxon>
        <taxon>Andropogoneae</taxon>
        <taxon>Saccharinae</taxon>
        <taxon>Miscanthus</taxon>
    </lineage>
</organism>
<accession>A0A811PCY4</accession>
<feature type="domain" description="ShKT" evidence="20">
    <location>
        <begin position="460"/>
        <end position="500"/>
    </location>
</feature>
<comment type="subcellular location">
    <subcellularLocation>
        <location evidence="2">Endoplasmic reticulum membrane</location>
        <topology evidence="2">Single-pass type II membrane protein</topology>
    </subcellularLocation>
</comment>
<evidence type="ECO:0000256" key="9">
    <source>
        <dbReference type="ARBA" id="ARBA00022964"/>
    </source>
</evidence>
<dbReference type="EMBL" id="CAJGYO010000006">
    <property type="protein sequence ID" value="CAD6239978.1"/>
    <property type="molecule type" value="Genomic_DNA"/>
</dbReference>
<evidence type="ECO:0000256" key="12">
    <source>
        <dbReference type="ARBA" id="ARBA00023002"/>
    </source>
</evidence>
<keyword evidence="9" id="KW-0223">Dioxygenase</keyword>
<evidence type="ECO:0000256" key="16">
    <source>
        <dbReference type="ARBA" id="ARBA00049169"/>
    </source>
</evidence>
<keyword evidence="13" id="KW-0408">Iron</keyword>
<dbReference type="SUPFAM" id="SSF90229">
    <property type="entry name" value="CCCH zinc finger"/>
    <property type="match status" value="2"/>
</dbReference>
<evidence type="ECO:0000256" key="1">
    <source>
        <dbReference type="ARBA" id="ARBA00001961"/>
    </source>
</evidence>
<feature type="zinc finger region" description="C3H1-type" evidence="17">
    <location>
        <begin position="76"/>
        <end position="103"/>
    </location>
</feature>
<dbReference type="GO" id="GO:0031418">
    <property type="term" value="F:L-ascorbic acid binding"/>
    <property type="evidence" value="ECO:0007669"/>
    <property type="project" value="InterPro"/>
</dbReference>
<feature type="compositionally biased region" description="Basic and acidic residues" evidence="18">
    <location>
        <begin position="222"/>
        <end position="232"/>
    </location>
</feature>
<protein>
    <recommendedName>
        <fullName evidence="4">procollagen-proline 4-dioxygenase</fullName>
        <ecNumber evidence="4">1.14.11.2</ecNumber>
    </recommendedName>
</protein>
<dbReference type="GO" id="GO:0008270">
    <property type="term" value="F:zinc ion binding"/>
    <property type="evidence" value="ECO:0007669"/>
    <property type="project" value="UniProtKB-KW"/>
</dbReference>
<dbReference type="Gene3D" id="4.10.1000.10">
    <property type="entry name" value="Zinc finger, CCCH-type"/>
    <property type="match status" value="1"/>
</dbReference>
<dbReference type="GO" id="GO:0003677">
    <property type="term" value="F:DNA binding"/>
    <property type="evidence" value="ECO:0007669"/>
    <property type="project" value="UniProtKB-KW"/>
</dbReference>
<feature type="compositionally biased region" description="Low complexity" evidence="18">
    <location>
        <begin position="123"/>
        <end position="135"/>
    </location>
</feature>
<comment type="cofactor">
    <cofactor evidence="1">
        <name>L-ascorbate</name>
        <dbReference type="ChEBI" id="CHEBI:38290"/>
    </cofactor>
</comment>
<evidence type="ECO:0000256" key="7">
    <source>
        <dbReference type="ARBA" id="ARBA00022771"/>
    </source>
</evidence>
<keyword evidence="11" id="KW-1133">Transmembrane helix</keyword>
<dbReference type="PANTHER" id="PTHR10869:SF148">
    <property type="entry name" value="PROCOLLAGEN-PROLINE 4-DIOXYGENASE"/>
    <property type="match status" value="1"/>
</dbReference>
<dbReference type="SMART" id="SM00356">
    <property type="entry name" value="ZnF_C3H1"/>
    <property type="match status" value="2"/>
</dbReference>
<feature type="region of interest" description="Disordered" evidence="18">
    <location>
        <begin position="44"/>
        <end position="65"/>
    </location>
</feature>
<keyword evidence="14" id="KW-0238">DNA-binding</keyword>
<comment type="similarity">
    <text evidence="3">Belongs to the P4HA family.</text>
</comment>
<evidence type="ECO:0000256" key="8">
    <source>
        <dbReference type="ARBA" id="ARBA00022833"/>
    </source>
</evidence>
<evidence type="ECO:0000256" key="5">
    <source>
        <dbReference type="ARBA" id="ARBA00022692"/>
    </source>
</evidence>
<feature type="region of interest" description="Disordered" evidence="18">
    <location>
        <begin position="109"/>
        <end position="138"/>
    </location>
</feature>
<dbReference type="InterPro" id="IPR036855">
    <property type="entry name" value="Znf_CCCH_sf"/>
</dbReference>
<dbReference type="PROSITE" id="PS51670">
    <property type="entry name" value="SHKT"/>
    <property type="match status" value="1"/>
</dbReference>
<proteinExistence type="inferred from homology"/>
<evidence type="ECO:0000259" key="20">
    <source>
        <dbReference type="PROSITE" id="PS51670"/>
    </source>
</evidence>
<dbReference type="InterPro" id="IPR000571">
    <property type="entry name" value="Znf_CCCH"/>
</dbReference>
<dbReference type="Pfam" id="PF00642">
    <property type="entry name" value="zf-CCCH"/>
    <property type="match status" value="2"/>
</dbReference>
<keyword evidence="12" id="KW-0560">Oxidoreductase</keyword>
<evidence type="ECO:0000256" key="14">
    <source>
        <dbReference type="ARBA" id="ARBA00023125"/>
    </source>
</evidence>
<evidence type="ECO:0000256" key="4">
    <source>
        <dbReference type="ARBA" id="ARBA00012269"/>
    </source>
</evidence>
<dbReference type="GO" id="GO:0005506">
    <property type="term" value="F:iron ion binding"/>
    <property type="evidence" value="ECO:0007669"/>
    <property type="project" value="InterPro"/>
</dbReference>
<reference evidence="21" key="1">
    <citation type="submission" date="2020-10" db="EMBL/GenBank/DDBJ databases">
        <authorList>
            <person name="Han B."/>
            <person name="Lu T."/>
            <person name="Zhao Q."/>
            <person name="Huang X."/>
            <person name="Zhao Y."/>
        </authorList>
    </citation>
    <scope>NUCLEOTIDE SEQUENCE</scope>
</reference>
<evidence type="ECO:0000256" key="13">
    <source>
        <dbReference type="ARBA" id="ARBA00023004"/>
    </source>
</evidence>
<keyword evidence="22" id="KW-1185">Reference proteome</keyword>
<keyword evidence="10" id="KW-0735">Signal-anchor</keyword>
<keyword evidence="7 17" id="KW-0863">Zinc-finger</keyword>
<dbReference type="InterPro" id="IPR006620">
    <property type="entry name" value="Pro_4_hyd_alph"/>
</dbReference>
<evidence type="ECO:0000256" key="18">
    <source>
        <dbReference type="SAM" id="MobiDB-lite"/>
    </source>
</evidence>
<evidence type="ECO:0000256" key="17">
    <source>
        <dbReference type="PROSITE-ProRule" id="PRU00723"/>
    </source>
</evidence>
<keyword evidence="6 17" id="KW-0479">Metal-binding</keyword>
<comment type="caution">
    <text evidence="21">The sequence shown here is derived from an EMBL/GenBank/DDBJ whole genome shotgun (WGS) entry which is preliminary data.</text>
</comment>
<keyword evidence="5" id="KW-0812">Transmembrane</keyword>
<dbReference type="GO" id="GO:0051252">
    <property type="term" value="P:regulation of RNA metabolic process"/>
    <property type="evidence" value="ECO:0007669"/>
    <property type="project" value="UniProtKB-ARBA"/>
</dbReference>
<evidence type="ECO:0000313" key="22">
    <source>
        <dbReference type="Proteomes" id="UP000604825"/>
    </source>
</evidence>
<evidence type="ECO:0000313" key="21">
    <source>
        <dbReference type="EMBL" id="CAD6239978.1"/>
    </source>
</evidence>
<sequence length="500" mass="53897">MESEGNAAAAGAGHWEAPNGVIVLPVGSAAPRFLQQEPQYLQRKREMEREQQDPGAAGADPGVLGLDLTQPPEKVYYKTRLCEKFEAGKCAYEDGCTFAHGFDELRPPLPVPTSLIRRKSPLRPRSSSPGAAADGSQGGGGYLRVCFEFRDTGACHRGDRCAFAHASPAEMPFPGGPRSVEHALRNASPYAKAYSSPGSAAAAHRSSSSSSSSYAPSSIRGVELDPKDKGQRVAELQPAAGGKGRGDHGFWDWSLTGASCSMSSVCAALHFGFFPQAHGKKQSSLVVGGSAGNNSQDASIEVFMADSKDTIVSTIEDRISVWSFLPKDFGESMQILKYEVNKSDYNNYEPQSSSGHDRFVTVLMYLSDVKRGGETAFPRSELKGTKVELAAPSECAGYAVQPVKGNAILLFNLKADGVIDKDSQYEMCSVLEGEEWLAIKHIHLRKIDTPKSSLVSEDECTDEDDRCVSWAAGGECDRNLIFMIGTPDYYGSCRKSCRVC</sequence>
<name>A0A811PCY4_9POAL</name>
<dbReference type="InterPro" id="IPR045054">
    <property type="entry name" value="P4HA-like"/>
</dbReference>
<dbReference type="PANTHER" id="PTHR10869">
    <property type="entry name" value="PROLYL 4-HYDROXYLASE ALPHA SUBUNIT"/>
    <property type="match status" value="1"/>
</dbReference>
<keyword evidence="15" id="KW-0472">Membrane</keyword>
<dbReference type="GO" id="GO:0010468">
    <property type="term" value="P:regulation of gene expression"/>
    <property type="evidence" value="ECO:0007669"/>
    <property type="project" value="UniProtKB-ARBA"/>
</dbReference>
<feature type="domain" description="C3H1-type" evidence="19">
    <location>
        <begin position="76"/>
        <end position="103"/>
    </location>
</feature>
<dbReference type="GO" id="GO:0005789">
    <property type="term" value="C:endoplasmic reticulum membrane"/>
    <property type="evidence" value="ECO:0007669"/>
    <property type="project" value="UniProtKB-SubCell"/>
</dbReference>
<evidence type="ECO:0000256" key="11">
    <source>
        <dbReference type="ARBA" id="ARBA00022989"/>
    </source>
</evidence>
<comment type="catalytic activity">
    <reaction evidence="16">
        <text>L-prolyl-[collagen] + 2-oxoglutarate + O2 = trans-4-hydroxy-L-prolyl-[collagen] + succinate + CO2</text>
        <dbReference type="Rhea" id="RHEA:18945"/>
        <dbReference type="Rhea" id="RHEA-COMP:11676"/>
        <dbReference type="Rhea" id="RHEA-COMP:11680"/>
        <dbReference type="ChEBI" id="CHEBI:15379"/>
        <dbReference type="ChEBI" id="CHEBI:16526"/>
        <dbReference type="ChEBI" id="CHEBI:16810"/>
        <dbReference type="ChEBI" id="CHEBI:30031"/>
        <dbReference type="ChEBI" id="CHEBI:50342"/>
        <dbReference type="ChEBI" id="CHEBI:61965"/>
        <dbReference type="EC" id="1.14.11.2"/>
    </reaction>
</comment>
<evidence type="ECO:0000259" key="19">
    <source>
        <dbReference type="PROSITE" id="PS50103"/>
    </source>
</evidence>
<feature type="compositionally biased region" description="Low complexity" evidence="18">
    <location>
        <begin position="201"/>
        <end position="218"/>
    </location>
</feature>
<dbReference type="AlphaFoldDB" id="A0A811PCY4"/>
<dbReference type="GO" id="GO:0004656">
    <property type="term" value="F:procollagen-proline 4-dioxygenase activity"/>
    <property type="evidence" value="ECO:0007669"/>
    <property type="project" value="UniProtKB-EC"/>
</dbReference>
<gene>
    <name evidence="21" type="ORF">NCGR_LOCUS26748</name>
</gene>
<keyword evidence="8 17" id="KW-0862">Zinc</keyword>
<dbReference type="FunFam" id="4.10.1000.10:FF:000003">
    <property type="entry name" value="Zinc finger CCCH domain-containing protein"/>
    <property type="match status" value="1"/>
</dbReference>
<evidence type="ECO:0000256" key="15">
    <source>
        <dbReference type="ARBA" id="ARBA00023136"/>
    </source>
</evidence>
<dbReference type="Proteomes" id="UP000604825">
    <property type="component" value="Unassembled WGS sequence"/>
</dbReference>
<dbReference type="PROSITE" id="PS50103">
    <property type="entry name" value="ZF_C3H1"/>
    <property type="match status" value="2"/>
</dbReference>
<dbReference type="InterPro" id="IPR003582">
    <property type="entry name" value="ShKT_dom"/>
</dbReference>
<evidence type="ECO:0000256" key="2">
    <source>
        <dbReference type="ARBA" id="ARBA00004648"/>
    </source>
</evidence>
<feature type="region of interest" description="Disordered" evidence="18">
    <location>
        <begin position="201"/>
        <end position="245"/>
    </location>
</feature>
<dbReference type="SMART" id="SM00702">
    <property type="entry name" value="P4Hc"/>
    <property type="match status" value="1"/>
</dbReference>